<feature type="region of interest" description="Disordered" evidence="1">
    <location>
        <begin position="79"/>
        <end position="98"/>
    </location>
</feature>
<feature type="compositionally biased region" description="Polar residues" evidence="1">
    <location>
        <begin position="89"/>
        <end position="98"/>
    </location>
</feature>
<name>A0ABD3NIV1_9STRA</name>
<evidence type="ECO:0000313" key="3">
    <source>
        <dbReference type="Proteomes" id="UP001516023"/>
    </source>
</evidence>
<proteinExistence type="predicted"/>
<feature type="compositionally biased region" description="Low complexity" evidence="1">
    <location>
        <begin position="38"/>
        <end position="54"/>
    </location>
</feature>
<dbReference type="Proteomes" id="UP001516023">
    <property type="component" value="Unassembled WGS sequence"/>
</dbReference>
<accession>A0ABD3NIV1</accession>
<dbReference type="AlphaFoldDB" id="A0ABD3NIV1"/>
<feature type="region of interest" description="Disordered" evidence="1">
    <location>
        <begin position="38"/>
        <end position="62"/>
    </location>
</feature>
<gene>
    <name evidence="2" type="ORF">HJC23_011730</name>
</gene>
<sequence length="98" mass="10054">MLLEDSGSSAPSLPQVPVPLEIEATHHDVLLLHAADTSPDASASVTADDATVSAPPATEDAIVPGITDDATQATASALPEHQDGIIASKQKQIRSQIH</sequence>
<reference evidence="2 3" key="1">
    <citation type="journal article" date="2020" name="G3 (Bethesda)">
        <title>Improved Reference Genome for Cyclotella cryptica CCMP332, a Model for Cell Wall Morphogenesis, Salinity Adaptation, and Lipid Production in Diatoms (Bacillariophyta).</title>
        <authorList>
            <person name="Roberts W.R."/>
            <person name="Downey K.M."/>
            <person name="Ruck E.C."/>
            <person name="Traller J.C."/>
            <person name="Alverson A.J."/>
        </authorList>
    </citation>
    <scope>NUCLEOTIDE SEQUENCE [LARGE SCALE GENOMIC DNA]</scope>
    <source>
        <strain evidence="2 3">CCMP332</strain>
    </source>
</reference>
<evidence type="ECO:0000256" key="1">
    <source>
        <dbReference type="SAM" id="MobiDB-lite"/>
    </source>
</evidence>
<organism evidence="2 3">
    <name type="scientific">Cyclotella cryptica</name>
    <dbReference type="NCBI Taxonomy" id="29204"/>
    <lineage>
        <taxon>Eukaryota</taxon>
        <taxon>Sar</taxon>
        <taxon>Stramenopiles</taxon>
        <taxon>Ochrophyta</taxon>
        <taxon>Bacillariophyta</taxon>
        <taxon>Coscinodiscophyceae</taxon>
        <taxon>Thalassiosirophycidae</taxon>
        <taxon>Stephanodiscales</taxon>
        <taxon>Stephanodiscaceae</taxon>
        <taxon>Cyclotella</taxon>
    </lineage>
</organism>
<protein>
    <submittedName>
        <fullName evidence="2">Uncharacterized protein</fullName>
    </submittedName>
</protein>
<keyword evidence="3" id="KW-1185">Reference proteome</keyword>
<comment type="caution">
    <text evidence="2">The sequence shown here is derived from an EMBL/GenBank/DDBJ whole genome shotgun (WGS) entry which is preliminary data.</text>
</comment>
<evidence type="ECO:0000313" key="2">
    <source>
        <dbReference type="EMBL" id="KAL3775817.1"/>
    </source>
</evidence>
<dbReference type="EMBL" id="JABMIG020000530">
    <property type="protein sequence ID" value="KAL3775817.1"/>
    <property type="molecule type" value="Genomic_DNA"/>
</dbReference>